<name>A0A9W9Z0Q7_9CNID</name>
<feature type="region of interest" description="Disordered" evidence="1">
    <location>
        <begin position="117"/>
        <end position="316"/>
    </location>
</feature>
<protein>
    <submittedName>
        <fullName evidence="2">Uncharacterized protein</fullName>
    </submittedName>
</protein>
<sequence>MLFLHCSGSRHHNGDSTVQISTETDYLKKARKGGGHRDLLTIEHHKPSPRPKKQESKLGDWYYQDGTVVKDTLHRKESPSSSPRKSIADGSPTKAGTEYLKMARKGGGHKDILMMTPHKASPKPKEMKLNADTTPVSSPRNGNITSRDATDYLRLARKGSRHPDLLSNAPRQTSSPAEDSFDAMDSPRRNEPSTQDSLRRSASMRYKGPVSNYLSTAKKGGHHKDLLTMPEASNFKRDQASRRSLRSFRSPVISQVDGPPRPKTADVRQSHPIWLGGTGPERVHSPGKRFMNQNSRFAPFAYHEESPGASKNPDKI</sequence>
<feature type="compositionally biased region" description="Basic and acidic residues" evidence="1">
    <location>
        <begin position="35"/>
        <end position="58"/>
    </location>
</feature>
<feature type="compositionally biased region" description="Basic and acidic residues" evidence="1">
    <location>
        <begin position="302"/>
        <end position="316"/>
    </location>
</feature>
<organism evidence="2 3">
    <name type="scientific">Desmophyllum pertusum</name>
    <dbReference type="NCBI Taxonomy" id="174260"/>
    <lineage>
        <taxon>Eukaryota</taxon>
        <taxon>Metazoa</taxon>
        <taxon>Cnidaria</taxon>
        <taxon>Anthozoa</taxon>
        <taxon>Hexacorallia</taxon>
        <taxon>Scleractinia</taxon>
        <taxon>Caryophylliina</taxon>
        <taxon>Caryophylliidae</taxon>
        <taxon>Desmophyllum</taxon>
    </lineage>
</organism>
<proteinExistence type="predicted"/>
<dbReference type="Proteomes" id="UP001163046">
    <property type="component" value="Unassembled WGS sequence"/>
</dbReference>
<feature type="region of interest" description="Disordered" evidence="1">
    <location>
        <begin position="31"/>
        <end position="95"/>
    </location>
</feature>
<accession>A0A9W9Z0Q7</accession>
<gene>
    <name evidence="2" type="ORF">OS493_016769</name>
</gene>
<comment type="caution">
    <text evidence="2">The sequence shown here is derived from an EMBL/GenBank/DDBJ whole genome shotgun (WGS) entry which is preliminary data.</text>
</comment>
<dbReference type="AlphaFoldDB" id="A0A9W9Z0Q7"/>
<evidence type="ECO:0000313" key="2">
    <source>
        <dbReference type="EMBL" id="KAJ7372846.1"/>
    </source>
</evidence>
<feature type="compositionally biased region" description="Polar residues" evidence="1">
    <location>
        <begin position="131"/>
        <end position="147"/>
    </location>
</feature>
<evidence type="ECO:0000256" key="1">
    <source>
        <dbReference type="SAM" id="MobiDB-lite"/>
    </source>
</evidence>
<reference evidence="2" key="1">
    <citation type="submission" date="2023-01" db="EMBL/GenBank/DDBJ databases">
        <title>Genome assembly of the deep-sea coral Lophelia pertusa.</title>
        <authorList>
            <person name="Herrera S."/>
            <person name="Cordes E."/>
        </authorList>
    </citation>
    <scope>NUCLEOTIDE SEQUENCE</scope>
    <source>
        <strain evidence="2">USNM1676648</strain>
        <tissue evidence="2">Polyp</tissue>
    </source>
</reference>
<keyword evidence="3" id="KW-1185">Reference proteome</keyword>
<dbReference type="OrthoDB" id="10012494at2759"/>
<dbReference type="EMBL" id="MU826834">
    <property type="protein sequence ID" value="KAJ7372846.1"/>
    <property type="molecule type" value="Genomic_DNA"/>
</dbReference>
<evidence type="ECO:0000313" key="3">
    <source>
        <dbReference type="Proteomes" id="UP001163046"/>
    </source>
</evidence>